<dbReference type="GO" id="GO:0016853">
    <property type="term" value="F:isomerase activity"/>
    <property type="evidence" value="ECO:0007669"/>
    <property type="project" value="InterPro"/>
</dbReference>
<evidence type="ECO:0000313" key="2">
    <source>
        <dbReference type="EMBL" id="GAO11078.1"/>
    </source>
</evidence>
<evidence type="ECO:0000256" key="1">
    <source>
        <dbReference type="SAM" id="MobiDB-lite"/>
    </source>
</evidence>
<dbReference type="InterPro" id="IPR014718">
    <property type="entry name" value="GH-type_carb-bd"/>
</dbReference>
<gene>
    <name evidence="2" type="ORF">TPA0598_07_08020</name>
</gene>
<reference evidence="3" key="1">
    <citation type="submission" date="2014-09" db="EMBL/GenBank/DDBJ databases">
        <title>Whole genome shotgun sequence of Streptomyces sp. NBRC 110027.</title>
        <authorList>
            <person name="Komaki H."/>
            <person name="Ichikawa N."/>
            <person name="Katano-Makiyama Y."/>
            <person name="Hosoyama A."/>
            <person name="Hashimoto M."/>
            <person name="Uohara A."/>
            <person name="Kitahashi Y."/>
            <person name="Ohji S."/>
            <person name="Kimura A."/>
            <person name="Yamazoe A."/>
            <person name="Igarashi Y."/>
            <person name="Fujita N."/>
        </authorList>
    </citation>
    <scope>NUCLEOTIDE SEQUENCE [LARGE SCALE GENOMIC DNA]</scope>
    <source>
        <strain evidence="3">NBRC 110027</strain>
    </source>
</reference>
<sequence>MVGLTNHAFWNLAGPGAHRPVDGHHVAVNAARVLRFDEDQVPLPGPTGPGRRHPAPPHWQRPGRRPAAGQLLRARHAAHLGGRPPRNPDSGRQLCLSTDQTGMGVSTGDGLHPPRAGPCLHPALARAPNRPDFPSARLDPGQTYTATTRYAFSVADRTPLPHPGPSPHTNGIPHDLASRAGPRLETAESAEEVHTLLRASDLHTAELYGLPVPERRLERSRALVGEGAVHLLRHGDTDDGGAYRVNQTLRSRSYAPDAITTALKGTGRTPADHDIEPSYVKCEWGPAPGRRLPAAPTTAP</sequence>
<dbReference type="SUPFAM" id="SSF74650">
    <property type="entry name" value="Galactose mutarotase-like"/>
    <property type="match status" value="1"/>
</dbReference>
<reference evidence="2 3" key="2">
    <citation type="journal article" date="2015" name="Stand. Genomic Sci.">
        <title>Draft genome sequence of marine-derived Streptomyces sp. TP-A0598, a producer of anti-MRSA antibiotic lydicamycins.</title>
        <authorList>
            <person name="Komaki H."/>
            <person name="Ichikawa N."/>
            <person name="Hosoyama A."/>
            <person name="Fujita N."/>
            <person name="Igarashi Y."/>
        </authorList>
    </citation>
    <scope>NUCLEOTIDE SEQUENCE [LARGE SCALE GENOMIC DNA]</scope>
    <source>
        <strain evidence="2 3">NBRC 110027</strain>
    </source>
</reference>
<evidence type="ECO:0000313" key="3">
    <source>
        <dbReference type="Proteomes" id="UP000048965"/>
    </source>
</evidence>
<protein>
    <recommendedName>
        <fullName evidence="4">Type-1 mutarotase</fullName>
    </recommendedName>
</protein>
<proteinExistence type="predicted"/>
<dbReference type="InterPro" id="IPR011013">
    <property type="entry name" value="Gal_mutarotase_sf_dom"/>
</dbReference>
<organism evidence="2 3">
    <name type="scientific">Streptomyces lydicamycinicus</name>
    <dbReference type="NCBI Taxonomy" id="1546107"/>
    <lineage>
        <taxon>Bacteria</taxon>
        <taxon>Bacillati</taxon>
        <taxon>Actinomycetota</taxon>
        <taxon>Actinomycetes</taxon>
        <taxon>Kitasatosporales</taxon>
        <taxon>Streptomycetaceae</taxon>
        <taxon>Streptomyces</taxon>
    </lineage>
</organism>
<dbReference type="GO" id="GO:0030246">
    <property type="term" value="F:carbohydrate binding"/>
    <property type="evidence" value="ECO:0007669"/>
    <property type="project" value="InterPro"/>
</dbReference>
<name>A0A0P4RBX5_9ACTN</name>
<dbReference type="Gene3D" id="2.70.98.10">
    <property type="match status" value="1"/>
</dbReference>
<dbReference type="Proteomes" id="UP000048965">
    <property type="component" value="Unassembled WGS sequence"/>
</dbReference>
<dbReference type="AlphaFoldDB" id="A0A0P4RBX5"/>
<dbReference type="Pfam" id="PF01263">
    <property type="entry name" value="Aldose_epim"/>
    <property type="match status" value="1"/>
</dbReference>
<dbReference type="OrthoDB" id="9779408at2"/>
<dbReference type="GO" id="GO:0005975">
    <property type="term" value="P:carbohydrate metabolic process"/>
    <property type="evidence" value="ECO:0007669"/>
    <property type="project" value="InterPro"/>
</dbReference>
<evidence type="ECO:0008006" key="4">
    <source>
        <dbReference type="Google" id="ProtNLM"/>
    </source>
</evidence>
<comment type="caution">
    <text evidence="2">The sequence shown here is derived from an EMBL/GenBank/DDBJ whole genome shotgun (WGS) entry which is preliminary data.</text>
</comment>
<feature type="region of interest" description="Disordered" evidence="1">
    <location>
        <begin position="41"/>
        <end position="65"/>
    </location>
</feature>
<dbReference type="EMBL" id="BBNO01000007">
    <property type="protein sequence ID" value="GAO11078.1"/>
    <property type="molecule type" value="Genomic_DNA"/>
</dbReference>
<keyword evidence="3" id="KW-1185">Reference proteome</keyword>
<dbReference type="InterPro" id="IPR008183">
    <property type="entry name" value="Aldose_1/G6P_1-epimerase"/>
</dbReference>
<accession>A0A0P4RBX5</accession>